<keyword evidence="6" id="KW-0175">Coiled coil</keyword>
<feature type="compositionally biased region" description="Basic and acidic residues" evidence="7">
    <location>
        <begin position="522"/>
        <end position="534"/>
    </location>
</feature>
<keyword evidence="1" id="KW-0540">Nuclease</keyword>
<reference evidence="9 10" key="1">
    <citation type="submission" date="2019-04" db="EMBL/GenBank/DDBJ databases">
        <title>Friends and foes A comparative genomics study of 23 Aspergillus species from section Flavi.</title>
        <authorList>
            <consortium name="DOE Joint Genome Institute"/>
            <person name="Kjaerbolling I."/>
            <person name="Vesth T."/>
            <person name="Frisvad J.C."/>
            <person name="Nybo J.L."/>
            <person name="Theobald S."/>
            <person name="Kildgaard S."/>
            <person name="Isbrandt T."/>
            <person name="Kuo A."/>
            <person name="Sato A."/>
            <person name="Lyhne E.K."/>
            <person name="Kogle M.E."/>
            <person name="Wiebenga A."/>
            <person name="Kun R.S."/>
            <person name="Lubbers R.J."/>
            <person name="Makela M.R."/>
            <person name="Barry K."/>
            <person name="Chovatia M."/>
            <person name="Clum A."/>
            <person name="Daum C."/>
            <person name="Haridas S."/>
            <person name="He G."/>
            <person name="LaButti K."/>
            <person name="Lipzen A."/>
            <person name="Mondo S."/>
            <person name="Riley R."/>
            <person name="Salamov A."/>
            <person name="Simmons B.A."/>
            <person name="Magnuson J.K."/>
            <person name="Henrissat B."/>
            <person name="Mortensen U.H."/>
            <person name="Larsen T.O."/>
            <person name="Devries R.P."/>
            <person name="Grigoriev I.V."/>
            <person name="Machida M."/>
            <person name="Baker S.E."/>
            <person name="Andersen M.R."/>
        </authorList>
    </citation>
    <scope>NUCLEOTIDE SEQUENCE [LARGE SCALE GENOMIC DNA]</scope>
    <source>
        <strain evidence="9 10">CBS 117626</strain>
    </source>
</reference>
<feature type="chain" id="PRO_5024861559" evidence="8">
    <location>
        <begin position="20"/>
        <end position="694"/>
    </location>
</feature>
<sequence length="694" mass="74017">MHFLLLTTIALALLRTVAGEPSANDPCEDLVNQMTGDTISLVQTVSAAGRRLDTQAWVSSGMSEYPHIFKNYEKLALPSADGVTLYEYPYLPNKLYSGGAPGKYRVVFTKLKHDWMLSGVIAHGREPGNSGAFQLCEGTNELDVSIHTAKEAREMAEQAAVAEAIVKKEENAARNAEGIARNSKDLSQIAKQAAVAQAALQKIKVALKEAQQAAQLTNDKVASLKSSTAAGMVATKISTLQKEAQDNATKARMSVNEAGRLAESAANIADKLEALSKASSEKQGQEQEEIRLKEVEQLKSQAASLTEIAQAAKIETEKAGDVAKANGAAGRAKTAATKAQELAESAAKIAHLPGSSVDEKIEKVWSLALEATKACIESLGVARQKQMLSYMKNVESAGTAAQGTQEVNSIRKEARKARNAANKAKKLSDDMKAELEDQKARRSQVESQLAAAKRKADSLEKNDDRDISWVEPWQRASAVQRTVEWQLKLLSDNIGALETSYGTIRKASSEVEKGAQNVENAASDKRPKEDDAQVKSKGNGNRVSAHNRETAELNANGLANTSSSSSPWRHLWRIGGSILASTVAIGGAAYLTALAMPEVTAAAVIGADGLAAPFASNDGMASLSGWVSNRVSSAAENSVLDALSRQVEQATERGIEREAARRVAERAARRTAARIARKAAQKAARKAGEKLVTA</sequence>
<feature type="region of interest" description="Disordered" evidence="7">
    <location>
        <begin position="512"/>
        <end position="565"/>
    </location>
</feature>
<evidence type="ECO:0000256" key="4">
    <source>
        <dbReference type="ARBA" id="ARBA00023157"/>
    </source>
</evidence>
<dbReference type="PANTHER" id="PTHR42104">
    <property type="entry name" value="EXTRACELLULAR GUANYL-SPECIFIC RIBONUCLEASE RNTA (AFU_ORTHOLOGUE AFUA_4G03230)"/>
    <property type="match status" value="1"/>
</dbReference>
<dbReference type="GO" id="GO:0016787">
    <property type="term" value="F:hydrolase activity"/>
    <property type="evidence" value="ECO:0007669"/>
    <property type="project" value="UniProtKB-KW"/>
</dbReference>
<dbReference type="AlphaFoldDB" id="A0A5N6V9P9"/>
<dbReference type="OrthoDB" id="5425539at2759"/>
<keyword evidence="8" id="KW-0732">Signal</keyword>
<evidence type="ECO:0000313" key="10">
    <source>
        <dbReference type="Proteomes" id="UP000326950"/>
    </source>
</evidence>
<evidence type="ECO:0000256" key="5">
    <source>
        <dbReference type="ARBA" id="ARBA00023239"/>
    </source>
</evidence>
<proteinExistence type="predicted"/>
<dbReference type="EMBL" id="ML738588">
    <property type="protein sequence ID" value="KAE8167609.1"/>
    <property type="molecule type" value="Genomic_DNA"/>
</dbReference>
<feature type="coiled-coil region" evidence="6">
    <location>
        <begin position="268"/>
        <end position="315"/>
    </location>
</feature>
<protein>
    <submittedName>
        <fullName evidence="9">Uncharacterized protein</fullName>
    </submittedName>
</protein>
<keyword evidence="4" id="KW-1015">Disulfide bond</keyword>
<feature type="region of interest" description="Disordered" evidence="7">
    <location>
        <begin position="412"/>
        <end position="463"/>
    </location>
</feature>
<evidence type="ECO:0000256" key="7">
    <source>
        <dbReference type="SAM" id="MobiDB-lite"/>
    </source>
</evidence>
<feature type="compositionally biased region" description="Basic and acidic residues" evidence="7">
    <location>
        <begin position="426"/>
        <end position="444"/>
    </location>
</feature>
<evidence type="ECO:0000256" key="1">
    <source>
        <dbReference type="ARBA" id="ARBA00022722"/>
    </source>
</evidence>
<keyword evidence="10" id="KW-1185">Reference proteome</keyword>
<evidence type="ECO:0000256" key="8">
    <source>
        <dbReference type="SAM" id="SignalP"/>
    </source>
</evidence>
<accession>A0A5N6V9P9</accession>
<name>A0A5N6V9P9_ASPTM</name>
<keyword evidence="5" id="KW-0456">Lyase</keyword>
<evidence type="ECO:0000313" key="9">
    <source>
        <dbReference type="EMBL" id="KAE8167609.1"/>
    </source>
</evidence>
<feature type="coiled-coil region" evidence="6">
    <location>
        <begin position="152"/>
        <end position="227"/>
    </location>
</feature>
<dbReference type="SUPFAM" id="SSF53933">
    <property type="entry name" value="Microbial ribonucleases"/>
    <property type="match status" value="1"/>
</dbReference>
<dbReference type="GO" id="GO:0003723">
    <property type="term" value="F:RNA binding"/>
    <property type="evidence" value="ECO:0007669"/>
    <property type="project" value="InterPro"/>
</dbReference>
<dbReference type="Proteomes" id="UP000326950">
    <property type="component" value="Unassembled WGS sequence"/>
</dbReference>
<dbReference type="InterPro" id="IPR016191">
    <property type="entry name" value="Ribonuclease/ribotoxin"/>
</dbReference>
<dbReference type="GO" id="GO:0046589">
    <property type="term" value="F:ribonuclease T1 activity"/>
    <property type="evidence" value="ECO:0007669"/>
    <property type="project" value="UniProtKB-EC"/>
</dbReference>
<dbReference type="Pfam" id="PF00545">
    <property type="entry name" value="Ribonuclease"/>
    <property type="match status" value="1"/>
</dbReference>
<evidence type="ECO:0000256" key="2">
    <source>
        <dbReference type="ARBA" id="ARBA00022759"/>
    </source>
</evidence>
<dbReference type="Gene3D" id="3.10.450.30">
    <property type="entry name" value="Microbial ribonucleases"/>
    <property type="match status" value="1"/>
</dbReference>
<keyword evidence="2" id="KW-0255">Endonuclease</keyword>
<dbReference type="InterPro" id="IPR000026">
    <property type="entry name" value="N1-like"/>
</dbReference>
<dbReference type="PANTHER" id="PTHR42104:SF2">
    <property type="entry name" value="GUANYL-SPECIFIC RIBONUCLEASE, PUTATIVE (AFU_ORTHOLOGUE AFUA_4G01200)-RELATED"/>
    <property type="match status" value="1"/>
</dbReference>
<feature type="compositionally biased region" description="Basic and acidic residues" evidence="7">
    <location>
        <begin position="454"/>
        <end position="463"/>
    </location>
</feature>
<evidence type="ECO:0000256" key="3">
    <source>
        <dbReference type="ARBA" id="ARBA00022801"/>
    </source>
</evidence>
<organism evidence="9 10">
    <name type="scientific">Aspergillus tamarii</name>
    <dbReference type="NCBI Taxonomy" id="41984"/>
    <lineage>
        <taxon>Eukaryota</taxon>
        <taxon>Fungi</taxon>
        <taxon>Dikarya</taxon>
        <taxon>Ascomycota</taxon>
        <taxon>Pezizomycotina</taxon>
        <taxon>Eurotiomycetes</taxon>
        <taxon>Eurotiomycetidae</taxon>
        <taxon>Eurotiales</taxon>
        <taxon>Aspergillaceae</taxon>
        <taxon>Aspergillus</taxon>
        <taxon>Aspergillus subgen. Circumdati</taxon>
    </lineage>
</organism>
<gene>
    <name evidence="9" type="ORF">BDV40DRAFT_295233</name>
</gene>
<feature type="signal peptide" evidence="8">
    <location>
        <begin position="1"/>
        <end position="19"/>
    </location>
</feature>
<keyword evidence="3" id="KW-0378">Hydrolase</keyword>
<evidence type="ECO:0000256" key="6">
    <source>
        <dbReference type="SAM" id="Coils"/>
    </source>
</evidence>